<reference evidence="1 2" key="1">
    <citation type="journal article" date="2015" name="Proc. Natl. Acad. Sci. U.S.A.">
        <title>The resurrection genome of Boea hygrometrica: A blueprint for survival of dehydration.</title>
        <authorList>
            <person name="Xiao L."/>
            <person name="Yang G."/>
            <person name="Zhang L."/>
            <person name="Yang X."/>
            <person name="Zhao S."/>
            <person name="Ji Z."/>
            <person name="Zhou Q."/>
            <person name="Hu M."/>
            <person name="Wang Y."/>
            <person name="Chen M."/>
            <person name="Xu Y."/>
            <person name="Jin H."/>
            <person name="Xiao X."/>
            <person name="Hu G."/>
            <person name="Bao F."/>
            <person name="Hu Y."/>
            <person name="Wan P."/>
            <person name="Li L."/>
            <person name="Deng X."/>
            <person name="Kuang T."/>
            <person name="Xiang C."/>
            <person name="Zhu J.K."/>
            <person name="Oliver M.J."/>
            <person name="He Y."/>
        </authorList>
    </citation>
    <scope>NUCLEOTIDE SEQUENCE [LARGE SCALE GENOMIC DNA]</scope>
    <source>
        <strain evidence="2">cv. XS01</strain>
    </source>
</reference>
<evidence type="ECO:0000313" key="1">
    <source>
        <dbReference type="EMBL" id="KZV52488.1"/>
    </source>
</evidence>
<name>A0A2Z7D5D8_9LAMI</name>
<evidence type="ECO:0000313" key="2">
    <source>
        <dbReference type="Proteomes" id="UP000250235"/>
    </source>
</evidence>
<organism evidence="1 2">
    <name type="scientific">Dorcoceras hygrometricum</name>
    <dbReference type="NCBI Taxonomy" id="472368"/>
    <lineage>
        <taxon>Eukaryota</taxon>
        <taxon>Viridiplantae</taxon>
        <taxon>Streptophyta</taxon>
        <taxon>Embryophyta</taxon>
        <taxon>Tracheophyta</taxon>
        <taxon>Spermatophyta</taxon>
        <taxon>Magnoliopsida</taxon>
        <taxon>eudicotyledons</taxon>
        <taxon>Gunneridae</taxon>
        <taxon>Pentapetalae</taxon>
        <taxon>asterids</taxon>
        <taxon>lamiids</taxon>
        <taxon>Lamiales</taxon>
        <taxon>Gesneriaceae</taxon>
        <taxon>Didymocarpoideae</taxon>
        <taxon>Trichosporeae</taxon>
        <taxon>Loxocarpinae</taxon>
        <taxon>Dorcoceras</taxon>
    </lineage>
</organism>
<proteinExistence type="predicted"/>
<dbReference type="EMBL" id="KQ991054">
    <property type="protein sequence ID" value="KZV52488.1"/>
    <property type="molecule type" value="Genomic_DNA"/>
</dbReference>
<dbReference type="Proteomes" id="UP000250235">
    <property type="component" value="Unassembled WGS sequence"/>
</dbReference>
<gene>
    <name evidence="1" type="ORF">F511_32347</name>
</gene>
<accession>A0A2Z7D5D8</accession>
<keyword evidence="2" id="KW-1185">Reference proteome</keyword>
<protein>
    <submittedName>
        <fullName evidence="1">Uncharacterized protein</fullName>
    </submittedName>
</protein>
<sequence length="62" mass="5944">MTSEAAPDAAACQAPVFAAASEETFSGAFLGLISSGTVAAENSGAAEAVGSVETSAADDYCP</sequence>
<dbReference type="AlphaFoldDB" id="A0A2Z7D5D8"/>